<comment type="caution">
    <text evidence="1">The sequence shown here is derived from an EMBL/GenBank/DDBJ whole genome shotgun (WGS) entry which is preliminary data.</text>
</comment>
<evidence type="ECO:0008006" key="3">
    <source>
        <dbReference type="Google" id="ProtNLM"/>
    </source>
</evidence>
<dbReference type="AlphaFoldDB" id="A0A3D8J0Z3"/>
<gene>
    <name evidence="1" type="ORF">CQA66_08105</name>
</gene>
<evidence type="ECO:0000313" key="1">
    <source>
        <dbReference type="EMBL" id="RDU70514.1"/>
    </source>
</evidence>
<dbReference type="Proteomes" id="UP000256424">
    <property type="component" value="Unassembled WGS sequence"/>
</dbReference>
<dbReference type="SUPFAM" id="SSF159594">
    <property type="entry name" value="XCC0632-like"/>
    <property type="match status" value="1"/>
</dbReference>
<proteinExistence type="predicted"/>
<organism evidence="1 2">
    <name type="scientific">Helicobacter aurati</name>
    <dbReference type="NCBI Taxonomy" id="137778"/>
    <lineage>
        <taxon>Bacteria</taxon>
        <taxon>Pseudomonadati</taxon>
        <taxon>Campylobacterota</taxon>
        <taxon>Epsilonproteobacteria</taxon>
        <taxon>Campylobacterales</taxon>
        <taxon>Helicobacteraceae</taxon>
        <taxon>Helicobacter</taxon>
    </lineage>
</organism>
<evidence type="ECO:0000313" key="2">
    <source>
        <dbReference type="Proteomes" id="UP000256424"/>
    </source>
</evidence>
<name>A0A3D8J0Z3_9HELI</name>
<accession>A0A3D8J0Z3</accession>
<protein>
    <recommendedName>
        <fullName evidence="3">ABC-type transport auxiliary lipoprotein component domain-containing protein</fullName>
    </recommendedName>
</protein>
<sequence length="192" mass="21887">MQLIQYIGIAVLATILQGCITVKLKSVLPEQAYYSLDNIKLEPHCKAMNASFGIHISILSPYDGKDILVYDEQSQIKILPYYKWIDLPKNMIRNSIIKAGLNACIQVEQTPSINQKLNTLQIHINELYVERDSQNQNYTGYVYLDYELKGFDSKRIKNGIVITTTKDSNPVKSLQNAMNESIQKILTQIKMS</sequence>
<dbReference type="RefSeq" id="WP_104763378.1">
    <property type="nucleotide sequence ID" value="NZ_FZPM01000020.1"/>
</dbReference>
<reference evidence="1 2" key="1">
    <citation type="submission" date="2018-04" db="EMBL/GenBank/DDBJ databases">
        <title>Novel Campyloabacter and Helicobacter Species and Strains.</title>
        <authorList>
            <person name="Mannion A.J."/>
            <person name="Shen Z."/>
            <person name="Fox J.G."/>
        </authorList>
    </citation>
    <scope>NUCLEOTIDE SEQUENCE [LARGE SCALE GENOMIC DNA]</scope>
    <source>
        <strain evidence="1 2">MIT 97-5075</strain>
    </source>
</reference>
<dbReference type="OrthoDB" id="5324640at2"/>
<dbReference type="EMBL" id="NXLW01000019">
    <property type="protein sequence ID" value="RDU70514.1"/>
    <property type="molecule type" value="Genomic_DNA"/>
</dbReference>
<keyword evidence="2" id="KW-1185">Reference proteome</keyword>